<dbReference type="Pfam" id="PF01193">
    <property type="entry name" value="RNA_pol_L"/>
    <property type="match status" value="1"/>
</dbReference>
<organism evidence="9">
    <name type="scientific">hydrothermal vent metagenome</name>
    <dbReference type="NCBI Taxonomy" id="652676"/>
    <lineage>
        <taxon>unclassified sequences</taxon>
        <taxon>metagenomes</taxon>
        <taxon>ecological metagenomes</taxon>
    </lineage>
</organism>
<keyword evidence="4 9" id="KW-0808">Transferase</keyword>
<reference evidence="9" key="1">
    <citation type="submission" date="2018-06" db="EMBL/GenBank/DDBJ databases">
        <authorList>
            <person name="Zhirakovskaya E."/>
        </authorList>
    </citation>
    <scope>NUCLEOTIDE SEQUENCE</scope>
</reference>
<dbReference type="InterPro" id="IPR036643">
    <property type="entry name" value="RNApol_insert_sf"/>
</dbReference>
<dbReference type="CDD" id="cd06928">
    <property type="entry name" value="RNAP_alpha_NTD"/>
    <property type="match status" value="1"/>
</dbReference>
<dbReference type="FunFam" id="2.170.120.12:FF:000001">
    <property type="entry name" value="DNA-directed RNA polymerase subunit alpha"/>
    <property type="match status" value="1"/>
</dbReference>
<dbReference type="GO" id="GO:0046983">
    <property type="term" value="F:protein dimerization activity"/>
    <property type="evidence" value="ECO:0007669"/>
    <property type="project" value="InterPro"/>
</dbReference>
<keyword evidence="3 9" id="KW-0240">DNA-directed RNA polymerase</keyword>
<dbReference type="Gene3D" id="2.170.120.12">
    <property type="entry name" value="DNA-directed RNA polymerase, insert domain"/>
    <property type="match status" value="1"/>
</dbReference>
<dbReference type="InterPro" id="IPR036603">
    <property type="entry name" value="RBP11-like"/>
</dbReference>
<dbReference type="GO" id="GO:0005737">
    <property type="term" value="C:cytoplasm"/>
    <property type="evidence" value="ECO:0007669"/>
    <property type="project" value="UniProtKB-ARBA"/>
</dbReference>
<dbReference type="EMBL" id="UOGA01000212">
    <property type="protein sequence ID" value="VAX21950.1"/>
    <property type="molecule type" value="Genomic_DNA"/>
</dbReference>
<dbReference type="NCBIfam" id="TIGR02027">
    <property type="entry name" value="rpoA"/>
    <property type="match status" value="1"/>
</dbReference>
<feature type="domain" description="DNA-directed RNA polymerase RpoA/D/Rpb3-type" evidence="8">
    <location>
        <begin position="25"/>
        <end position="233"/>
    </location>
</feature>
<dbReference type="GO" id="GO:0000428">
    <property type="term" value="C:DNA-directed RNA polymerase complex"/>
    <property type="evidence" value="ECO:0007669"/>
    <property type="project" value="UniProtKB-KW"/>
</dbReference>
<dbReference type="InterPro" id="IPR011263">
    <property type="entry name" value="DNA-dir_RNA_pol_RpoA/D/Rpb3"/>
</dbReference>
<comment type="catalytic activity">
    <reaction evidence="7">
        <text>RNA(n) + a ribonucleoside 5'-triphosphate = RNA(n+1) + diphosphate</text>
        <dbReference type="Rhea" id="RHEA:21248"/>
        <dbReference type="Rhea" id="RHEA-COMP:14527"/>
        <dbReference type="Rhea" id="RHEA-COMP:17342"/>
        <dbReference type="ChEBI" id="CHEBI:33019"/>
        <dbReference type="ChEBI" id="CHEBI:61557"/>
        <dbReference type="ChEBI" id="CHEBI:140395"/>
        <dbReference type="EC" id="2.7.7.6"/>
    </reaction>
</comment>
<dbReference type="InterPro" id="IPR011262">
    <property type="entry name" value="DNA-dir_RNA_pol_insert"/>
</dbReference>
<dbReference type="GO" id="GO:0006351">
    <property type="term" value="P:DNA-templated transcription"/>
    <property type="evidence" value="ECO:0007669"/>
    <property type="project" value="InterPro"/>
</dbReference>
<dbReference type="Gene3D" id="3.30.1360.10">
    <property type="entry name" value="RNA polymerase, RBP11-like subunit"/>
    <property type="match status" value="1"/>
</dbReference>
<evidence type="ECO:0000256" key="5">
    <source>
        <dbReference type="ARBA" id="ARBA00022695"/>
    </source>
</evidence>
<dbReference type="SUPFAM" id="SSF56553">
    <property type="entry name" value="Insert subdomain of RNA polymerase alpha subunit"/>
    <property type="match status" value="1"/>
</dbReference>
<dbReference type="Pfam" id="PF01000">
    <property type="entry name" value="RNA_pol_A_bac"/>
    <property type="match status" value="1"/>
</dbReference>
<dbReference type="InterPro" id="IPR011260">
    <property type="entry name" value="RNAP_asu_C"/>
</dbReference>
<comment type="similarity">
    <text evidence="1">Belongs to the RNA polymerase alpha chain family.</text>
</comment>
<dbReference type="InterPro" id="IPR011773">
    <property type="entry name" value="DNA-dir_RpoA"/>
</dbReference>
<dbReference type="AlphaFoldDB" id="A0A3B1CH29"/>
<evidence type="ECO:0000313" key="9">
    <source>
        <dbReference type="EMBL" id="VAX21950.1"/>
    </source>
</evidence>
<dbReference type="SUPFAM" id="SSF47789">
    <property type="entry name" value="C-terminal domain of RNA polymerase alpha subunit"/>
    <property type="match status" value="1"/>
</dbReference>
<evidence type="ECO:0000256" key="6">
    <source>
        <dbReference type="ARBA" id="ARBA00023163"/>
    </source>
</evidence>
<dbReference type="SMART" id="SM00662">
    <property type="entry name" value="RPOLD"/>
    <property type="match status" value="1"/>
</dbReference>
<dbReference type="HAMAP" id="MF_00059">
    <property type="entry name" value="RNApol_bact_RpoA"/>
    <property type="match status" value="1"/>
</dbReference>
<evidence type="ECO:0000259" key="8">
    <source>
        <dbReference type="SMART" id="SM00662"/>
    </source>
</evidence>
<dbReference type="Gene3D" id="1.10.150.20">
    <property type="entry name" value="5' to 3' exonuclease, C-terminal subdomain"/>
    <property type="match status" value="1"/>
</dbReference>
<protein>
    <recommendedName>
        <fullName evidence="2">DNA-directed RNA polymerase</fullName>
        <ecNumber evidence="2">2.7.7.6</ecNumber>
    </recommendedName>
</protein>
<dbReference type="NCBIfam" id="NF003519">
    <property type="entry name" value="PRK05182.2-5"/>
    <property type="match status" value="1"/>
</dbReference>
<dbReference type="EC" id="2.7.7.6" evidence="2"/>
<name>A0A3B1CH29_9ZZZZ</name>
<sequence length="339" mass="37852">MKSHWRGLTKPRKLECDQNTYRDDYGVFTAEPFESGFGVTIGNSLRRLMLSSIVGSAVVAVKFEGIHHEFSTIDGVVEDVSDIILNIKGLVIRKHVDEDVTITLSASGKGIVTASSIEAPSEVEILNPDHHIVELTDSRASIHAEMVVRTGRSYSPAEKNEDPDWDIAMIPIDAVFTPVEKVTFRVEKTRVEQSSNYDKLIIDIKTNGSVKPEDALAQAAKNLKDHLQLFISSEEEDEPMAQTVNEEKLRVAMNLRKSVDELELSVRSYNCLKNADIKSIIELVKKTDSEMLKTRNFGRKSLNEIKEILEEMGLSLGMNVDNYKEELDMIEKGTVGKGA</sequence>
<keyword evidence="5 9" id="KW-0548">Nucleotidyltransferase</keyword>
<dbReference type="GO" id="GO:0003677">
    <property type="term" value="F:DNA binding"/>
    <property type="evidence" value="ECO:0007669"/>
    <property type="project" value="InterPro"/>
</dbReference>
<evidence type="ECO:0000256" key="2">
    <source>
        <dbReference type="ARBA" id="ARBA00012418"/>
    </source>
</evidence>
<gene>
    <name evidence="9" type="ORF">MNBD_NITROSPINAE04-54</name>
</gene>
<dbReference type="GO" id="GO:0003899">
    <property type="term" value="F:DNA-directed RNA polymerase activity"/>
    <property type="evidence" value="ECO:0007669"/>
    <property type="project" value="UniProtKB-EC"/>
</dbReference>
<evidence type="ECO:0000256" key="7">
    <source>
        <dbReference type="ARBA" id="ARBA00048552"/>
    </source>
</evidence>
<keyword evidence="6" id="KW-0804">Transcription</keyword>
<dbReference type="SUPFAM" id="SSF55257">
    <property type="entry name" value="RBP11-like subunits of RNA polymerase"/>
    <property type="match status" value="1"/>
</dbReference>
<proteinExistence type="inferred from homology"/>
<dbReference type="Pfam" id="PF03118">
    <property type="entry name" value="RNA_pol_A_CTD"/>
    <property type="match status" value="1"/>
</dbReference>
<accession>A0A3B1CH29</accession>
<evidence type="ECO:0000256" key="3">
    <source>
        <dbReference type="ARBA" id="ARBA00022478"/>
    </source>
</evidence>
<evidence type="ECO:0000256" key="1">
    <source>
        <dbReference type="ARBA" id="ARBA00007123"/>
    </source>
</evidence>
<dbReference type="NCBIfam" id="NF003513">
    <property type="entry name" value="PRK05182.1-2"/>
    <property type="match status" value="1"/>
</dbReference>
<dbReference type="FunFam" id="1.10.150.20:FF:000001">
    <property type="entry name" value="DNA-directed RNA polymerase subunit alpha"/>
    <property type="match status" value="1"/>
</dbReference>
<evidence type="ECO:0000256" key="4">
    <source>
        <dbReference type="ARBA" id="ARBA00022679"/>
    </source>
</evidence>